<proteinExistence type="predicted"/>
<dbReference type="Proteomes" id="UP000006503">
    <property type="component" value="Chromosome"/>
</dbReference>
<name>I7C2F6_PSEPT</name>
<evidence type="ECO:0000313" key="2">
    <source>
        <dbReference type="Proteomes" id="UP000006503"/>
    </source>
</evidence>
<protein>
    <submittedName>
        <fullName evidence="1">Uncharacterized protein</fullName>
    </submittedName>
</protein>
<organism evidence="1 2">
    <name type="scientific">Pseudomonas putida (strain DOT-T1E)</name>
    <dbReference type="NCBI Taxonomy" id="1196325"/>
    <lineage>
        <taxon>Bacteria</taxon>
        <taxon>Pseudomonadati</taxon>
        <taxon>Pseudomonadota</taxon>
        <taxon>Gammaproteobacteria</taxon>
        <taxon>Pseudomonadales</taxon>
        <taxon>Pseudomonadaceae</taxon>
        <taxon>Pseudomonas</taxon>
    </lineage>
</organism>
<sequence>MAAFRAVCAEEEAATALINSLKEVGYEGAEKLYFRKHEDKHAVVLFVGTVMQWFQNRKAQAGDQFGQHRIFLMTLMAATAYV</sequence>
<dbReference type="EMBL" id="CP003734">
    <property type="protein sequence ID" value="AFO47256.1"/>
    <property type="molecule type" value="Genomic_DNA"/>
</dbReference>
<dbReference type="KEGG" id="ppx:T1E_1401"/>
<dbReference type="AlphaFoldDB" id="I7C2F6"/>
<evidence type="ECO:0000313" key="1">
    <source>
        <dbReference type="EMBL" id="AFO47256.1"/>
    </source>
</evidence>
<gene>
    <name evidence="1" type="ordered locus">T1E_1401</name>
</gene>
<dbReference type="HOGENOM" id="CLU_2555697_0_0_6"/>
<accession>I7C2F6</accession>
<reference evidence="2" key="1">
    <citation type="journal article" date="2013" name="Microb. Biotechnol.">
        <title>Metabolic potential of the organic-solvent tolerant Pseudomonas putida DOT-T1E deduced from its annotated genome.</title>
        <authorList>
            <person name="Udaondo Z."/>
            <person name="Molina L."/>
            <person name="Daniels C."/>
            <person name="Gomez M.J."/>
            <person name="Molina-Henares M.A."/>
            <person name="Matilla M.A."/>
            <person name="Roca A."/>
            <person name="Fernandez M."/>
            <person name="Duque E."/>
            <person name="Segura A."/>
            <person name="Ramos J.L."/>
        </authorList>
    </citation>
    <scope>NUCLEOTIDE SEQUENCE [LARGE SCALE GENOMIC DNA]</scope>
    <source>
        <strain evidence="2">DOT-T1E</strain>
    </source>
</reference>